<proteinExistence type="predicted"/>
<evidence type="ECO:0008006" key="3">
    <source>
        <dbReference type="Google" id="ProtNLM"/>
    </source>
</evidence>
<dbReference type="InterPro" id="IPR045383">
    <property type="entry name" value="DUF6528"/>
</dbReference>
<name>A0A1M7DRZ4_9BACT</name>
<dbReference type="InterPro" id="IPR015943">
    <property type="entry name" value="WD40/YVTN_repeat-like_dom_sf"/>
</dbReference>
<gene>
    <name evidence="1" type="ORF">SAMN05444266_105113</name>
</gene>
<accession>A0A1M7DRZ4</accession>
<dbReference type="InterPro" id="IPR011044">
    <property type="entry name" value="Quino_amine_DH_bsu"/>
</dbReference>
<dbReference type="Pfam" id="PF20138">
    <property type="entry name" value="DUF6528"/>
    <property type="match status" value="1"/>
</dbReference>
<dbReference type="STRING" id="1419482.SAMN05444266_105113"/>
<dbReference type="SUPFAM" id="SSF50969">
    <property type="entry name" value="YVTN repeat-like/Quinoprotein amine dehydrogenase"/>
    <property type="match status" value="1"/>
</dbReference>
<dbReference type="Gene3D" id="2.130.10.10">
    <property type="entry name" value="YVTN repeat-like/Quinoprotein amine dehydrogenase"/>
    <property type="match status" value="1"/>
</dbReference>
<dbReference type="EMBL" id="FRBL01000005">
    <property type="protein sequence ID" value="SHL82291.1"/>
    <property type="molecule type" value="Genomic_DNA"/>
</dbReference>
<evidence type="ECO:0000313" key="1">
    <source>
        <dbReference type="EMBL" id="SHL82291.1"/>
    </source>
</evidence>
<keyword evidence="2" id="KW-1185">Reference proteome</keyword>
<protein>
    <recommendedName>
        <fullName evidence="3">PQQ-like domain-containing protein</fullName>
    </recommendedName>
</protein>
<dbReference type="AlphaFoldDB" id="A0A1M7DRZ4"/>
<dbReference type="Proteomes" id="UP000184420">
    <property type="component" value="Unassembled WGS sequence"/>
</dbReference>
<sequence>MTAYRSPFLFSFSAMNFYFSRMKQTTLLLLAGLFAALATSAKNNDKKDSVTACDRCIVAAEQSQHRIIIADTKTGNIIWEWKPENSNVRPSDVKWFSNPSEAKMVYDRRYVLMAASGGGVALIRVADKKTVFYAYAGGNTHSAEILPDGNIVSASSTGNFLTVFKTDTTHFPEHVYAKKIWAHFAHNVVWDAAGKKLYSAAMDSILVFSYNNNCNAPDLQPEVRVKLPGTEAHDLYPVYGKRLLWLSNSTNVWYFDVKTNKTIPAKDIIQENVKSVSSGPGGYPTICALPKESWWTDEVIDAKGHTVFLKKGLKIYKARWVLPDTFGNPDKKDLQYCR</sequence>
<reference evidence="1 2" key="1">
    <citation type="submission" date="2016-11" db="EMBL/GenBank/DDBJ databases">
        <authorList>
            <person name="Jaros S."/>
            <person name="Januszkiewicz K."/>
            <person name="Wedrychowicz H."/>
        </authorList>
    </citation>
    <scope>NUCLEOTIDE SEQUENCE [LARGE SCALE GENOMIC DNA]</scope>
    <source>
        <strain evidence="1 2">DSM 27406</strain>
    </source>
</reference>
<evidence type="ECO:0000313" key="2">
    <source>
        <dbReference type="Proteomes" id="UP000184420"/>
    </source>
</evidence>
<organism evidence="1 2">
    <name type="scientific">Chitinophaga jiangningensis</name>
    <dbReference type="NCBI Taxonomy" id="1419482"/>
    <lineage>
        <taxon>Bacteria</taxon>
        <taxon>Pseudomonadati</taxon>
        <taxon>Bacteroidota</taxon>
        <taxon>Chitinophagia</taxon>
        <taxon>Chitinophagales</taxon>
        <taxon>Chitinophagaceae</taxon>
        <taxon>Chitinophaga</taxon>
    </lineage>
</organism>